<proteinExistence type="predicted"/>
<dbReference type="PANTHER" id="PTHR42659">
    <property type="entry name" value="XANTHINE DEHYDROGENASE SUBUNIT C-RELATED"/>
    <property type="match status" value="1"/>
</dbReference>
<gene>
    <name evidence="5" type="ORF">ENU14_06770</name>
</gene>
<dbReference type="Gene3D" id="3.30.43.10">
    <property type="entry name" value="Uridine Diphospho-n-acetylenolpyruvylglucosamine Reductase, domain 2"/>
    <property type="match status" value="1"/>
</dbReference>
<dbReference type="PANTHER" id="PTHR42659:SF2">
    <property type="entry name" value="XANTHINE DEHYDROGENASE SUBUNIT C-RELATED"/>
    <property type="match status" value="1"/>
</dbReference>
<dbReference type="InterPro" id="IPR002346">
    <property type="entry name" value="Mopterin_DH_FAD-bd"/>
</dbReference>
<dbReference type="Gene3D" id="3.30.465.10">
    <property type="match status" value="1"/>
</dbReference>
<dbReference type="GO" id="GO:0071949">
    <property type="term" value="F:FAD binding"/>
    <property type="evidence" value="ECO:0007669"/>
    <property type="project" value="InterPro"/>
</dbReference>
<dbReference type="InterPro" id="IPR036318">
    <property type="entry name" value="FAD-bd_PCMH-like_sf"/>
</dbReference>
<keyword evidence="1" id="KW-0285">Flavoprotein</keyword>
<dbReference type="Pfam" id="PF00941">
    <property type="entry name" value="FAD_binding_5"/>
    <property type="match status" value="1"/>
</dbReference>
<evidence type="ECO:0000313" key="5">
    <source>
        <dbReference type="EMBL" id="HGM59267.1"/>
    </source>
</evidence>
<organism evidence="5">
    <name type="scientific">Staphylothermus marinus</name>
    <dbReference type="NCBI Taxonomy" id="2280"/>
    <lineage>
        <taxon>Archaea</taxon>
        <taxon>Thermoproteota</taxon>
        <taxon>Thermoprotei</taxon>
        <taxon>Desulfurococcales</taxon>
        <taxon>Desulfurococcaceae</taxon>
        <taxon>Staphylothermus</taxon>
    </lineage>
</organism>
<dbReference type="PROSITE" id="PS51387">
    <property type="entry name" value="FAD_PCMH"/>
    <property type="match status" value="1"/>
</dbReference>
<dbReference type="InterPro" id="IPR016166">
    <property type="entry name" value="FAD-bd_PCMH"/>
</dbReference>
<dbReference type="SUPFAM" id="SSF55447">
    <property type="entry name" value="CO dehydrogenase flavoprotein C-terminal domain-like"/>
    <property type="match status" value="1"/>
</dbReference>
<dbReference type="Pfam" id="PF03450">
    <property type="entry name" value="CO_deh_flav_C"/>
    <property type="match status" value="1"/>
</dbReference>
<dbReference type="InterPro" id="IPR016167">
    <property type="entry name" value="FAD-bd_PCMH_sub1"/>
</dbReference>
<evidence type="ECO:0000256" key="2">
    <source>
        <dbReference type="ARBA" id="ARBA00022827"/>
    </source>
</evidence>
<dbReference type="InterPro" id="IPR051312">
    <property type="entry name" value="Diverse_Substr_Oxidored"/>
</dbReference>
<protein>
    <submittedName>
        <fullName evidence="5">Molybdopterin dehydrogenase</fullName>
    </submittedName>
</protein>
<accession>A0A7C4HDX1</accession>
<keyword evidence="3" id="KW-0560">Oxidoreductase</keyword>
<sequence length="294" mass="33706">MIDLLIPRSLDEALELMDKYSPDIKPIAGGTELLILIRDGKIPRPKYLLDLNPLRSELSYVVVDENSVRIGALTTVFELSKTILHRDYRFAGFSDLWKKFGTLVIRISATIGGNVASATQYSDYIPLLLVYDSVVKTISVKGERCFKLEEFIVDTRKTMLESNEIIKEIEFKVPPPRASSSFIKFDRRNILIAGVITGAFYLEIDDGLIKNVRIAYDMIREKRIPGRARETEKALVNKEFSEELVEKTGYNVLSREMIRISDWWTTAEYRLEMSIVALKHGLKTAYERIKRGFI</sequence>
<dbReference type="InterPro" id="IPR005107">
    <property type="entry name" value="CO_DH_flav_C"/>
</dbReference>
<dbReference type="SUPFAM" id="SSF56176">
    <property type="entry name" value="FAD-binding/transporter-associated domain-like"/>
    <property type="match status" value="1"/>
</dbReference>
<dbReference type="AlphaFoldDB" id="A0A7C4HDX1"/>
<dbReference type="SMART" id="SM01092">
    <property type="entry name" value="CO_deh_flav_C"/>
    <property type="match status" value="1"/>
</dbReference>
<keyword evidence="2" id="KW-0274">FAD</keyword>
<reference evidence="5" key="1">
    <citation type="journal article" date="2020" name="mSystems">
        <title>Genome- and Community-Level Interaction Insights into Carbon Utilization and Element Cycling Functions of Hydrothermarchaeota in Hydrothermal Sediment.</title>
        <authorList>
            <person name="Zhou Z."/>
            <person name="Liu Y."/>
            <person name="Xu W."/>
            <person name="Pan J."/>
            <person name="Luo Z.H."/>
            <person name="Li M."/>
        </authorList>
    </citation>
    <scope>NUCLEOTIDE SEQUENCE [LARGE SCALE GENOMIC DNA]</scope>
    <source>
        <strain evidence="5">SpSt-642</strain>
    </source>
</reference>
<evidence type="ECO:0000256" key="1">
    <source>
        <dbReference type="ARBA" id="ARBA00022630"/>
    </source>
</evidence>
<dbReference type="EMBL" id="DTBJ01000057">
    <property type="protein sequence ID" value="HGM59267.1"/>
    <property type="molecule type" value="Genomic_DNA"/>
</dbReference>
<dbReference type="InterPro" id="IPR016169">
    <property type="entry name" value="FAD-bd_PCMH_sub2"/>
</dbReference>
<comment type="caution">
    <text evidence="5">The sequence shown here is derived from an EMBL/GenBank/DDBJ whole genome shotgun (WGS) entry which is preliminary data.</text>
</comment>
<evidence type="ECO:0000259" key="4">
    <source>
        <dbReference type="PROSITE" id="PS51387"/>
    </source>
</evidence>
<dbReference type="GO" id="GO:0016491">
    <property type="term" value="F:oxidoreductase activity"/>
    <property type="evidence" value="ECO:0007669"/>
    <property type="project" value="UniProtKB-KW"/>
</dbReference>
<feature type="domain" description="FAD-binding PCMH-type" evidence="4">
    <location>
        <begin position="1"/>
        <end position="176"/>
    </location>
</feature>
<dbReference type="Gene3D" id="3.30.390.50">
    <property type="entry name" value="CO dehydrogenase flavoprotein, C-terminal domain"/>
    <property type="match status" value="1"/>
</dbReference>
<dbReference type="InterPro" id="IPR036683">
    <property type="entry name" value="CO_DH_flav_C_dom_sf"/>
</dbReference>
<evidence type="ECO:0000256" key="3">
    <source>
        <dbReference type="ARBA" id="ARBA00023002"/>
    </source>
</evidence>
<name>A0A7C4HDX1_STAMA</name>